<dbReference type="OrthoDB" id="1093223at2759"/>
<comment type="caution">
    <text evidence="2">The sequence shown here is derived from an EMBL/GenBank/DDBJ whole genome shotgun (WGS) entry which is preliminary data.</text>
</comment>
<dbReference type="GO" id="GO:0003700">
    <property type="term" value="F:DNA-binding transcription factor activity"/>
    <property type="evidence" value="ECO:0007669"/>
    <property type="project" value="InterPro"/>
</dbReference>
<dbReference type="InterPro" id="IPR044810">
    <property type="entry name" value="WRKY_plant"/>
</dbReference>
<dbReference type="PANTHER" id="PTHR31429:SF24">
    <property type="entry name" value="WRKY TRANSCRIPTION FACTOR 72-RELATED"/>
    <property type="match status" value="1"/>
</dbReference>
<dbReference type="PROSITE" id="PS50811">
    <property type="entry name" value="WRKY"/>
    <property type="match status" value="1"/>
</dbReference>
<protein>
    <recommendedName>
        <fullName evidence="1">WRKY domain-containing protein</fullName>
    </recommendedName>
</protein>
<dbReference type="PANTHER" id="PTHR31429">
    <property type="entry name" value="WRKY TRANSCRIPTION FACTOR 36-RELATED"/>
    <property type="match status" value="1"/>
</dbReference>
<feature type="domain" description="WRKY" evidence="1">
    <location>
        <begin position="36"/>
        <end position="60"/>
    </location>
</feature>
<dbReference type="AlphaFoldDB" id="A0A8J5C4B1"/>
<accession>A0A8J5C4B1</accession>
<keyword evidence="3" id="KW-1185">Reference proteome</keyword>
<organism evidence="2 3">
    <name type="scientific">Zingiber officinale</name>
    <name type="common">Ginger</name>
    <name type="synonym">Amomum zingiber</name>
    <dbReference type="NCBI Taxonomy" id="94328"/>
    <lineage>
        <taxon>Eukaryota</taxon>
        <taxon>Viridiplantae</taxon>
        <taxon>Streptophyta</taxon>
        <taxon>Embryophyta</taxon>
        <taxon>Tracheophyta</taxon>
        <taxon>Spermatophyta</taxon>
        <taxon>Magnoliopsida</taxon>
        <taxon>Liliopsida</taxon>
        <taxon>Zingiberales</taxon>
        <taxon>Zingiberaceae</taxon>
        <taxon>Zingiber</taxon>
    </lineage>
</organism>
<evidence type="ECO:0000313" key="3">
    <source>
        <dbReference type="Proteomes" id="UP000734854"/>
    </source>
</evidence>
<gene>
    <name evidence="2" type="ORF">ZIOFF_075935</name>
</gene>
<name>A0A8J5C4B1_ZINOF</name>
<reference evidence="2 3" key="1">
    <citation type="submission" date="2020-08" db="EMBL/GenBank/DDBJ databases">
        <title>Plant Genome Project.</title>
        <authorList>
            <person name="Zhang R.-G."/>
        </authorList>
    </citation>
    <scope>NUCLEOTIDE SEQUENCE [LARGE SCALE GENOMIC DNA]</scope>
    <source>
        <tissue evidence="2">Rhizome</tissue>
    </source>
</reference>
<evidence type="ECO:0000313" key="2">
    <source>
        <dbReference type="EMBL" id="KAG6466264.1"/>
    </source>
</evidence>
<dbReference type="GO" id="GO:0043565">
    <property type="term" value="F:sequence-specific DNA binding"/>
    <property type="evidence" value="ECO:0007669"/>
    <property type="project" value="InterPro"/>
</dbReference>
<evidence type="ECO:0000259" key="1">
    <source>
        <dbReference type="PROSITE" id="PS50811"/>
    </source>
</evidence>
<dbReference type="InterPro" id="IPR003657">
    <property type="entry name" value="WRKY_dom"/>
</dbReference>
<proteinExistence type="predicted"/>
<dbReference type="EMBL" id="JACMSC010000182">
    <property type="protein sequence ID" value="KAG6466264.1"/>
    <property type="molecule type" value="Genomic_DNA"/>
</dbReference>
<dbReference type="Proteomes" id="UP000734854">
    <property type="component" value="Unassembled WGS sequence"/>
</dbReference>
<sequence>MTGVNGGSMVSRLQKEIHAHEVSIAALWHRDALWYEVQRCAEDMTILITTYEGNHNHPLPVSATAMASANSAAACMLLSGSSSTAQLAMTLTDQAYKLTTNLMTSSAYPPGLNFGISDISRQGPPCLPNYTLSSITTNPTVTLDLTATHSRVNQFSLVSSNFATRPRHSPPSIFSFSSPKSNTVATPAWSSGYYSYGSQQSKEGSISSSNHSRLSQESFYQHYLQKTTNPKDPGDQHKLTDAIAKTTTEDPRFQFALTATVPSYVGANEAECLGFQNRGGD</sequence>